<organism evidence="8 9">
    <name type="scientific">Trapa incisa</name>
    <dbReference type="NCBI Taxonomy" id="236973"/>
    <lineage>
        <taxon>Eukaryota</taxon>
        <taxon>Viridiplantae</taxon>
        <taxon>Streptophyta</taxon>
        <taxon>Embryophyta</taxon>
        <taxon>Tracheophyta</taxon>
        <taxon>Spermatophyta</taxon>
        <taxon>Magnoliopsida</taxon>
        <taxon>eudicotyledons</taxon>
        <taxon>Gunneridae</taxon>
        <taxon>Pentapetalae</taxon>
        <taxon>rosids</taxon>
        <taxon>malvids</taxon>
        <taxon>Myrtales</taxon>
        <taxon>Lythraceae</taxon>
        <taxon>Trapa</taxon>
    </lineage>
</organism>
<comment type="caution">
    <text evidence="8">The sequence shown here is derived from an EMBL/GenBank/DDBJ whole genome shotgun (WGS) entry which is preliminary data.</text>
</comment>
<protein>
    <recommendedName>
        <fullName evidence="6">WAT1-related protein</fullName>
    </recommendedName>
</protein>
<dbReference type="AlphaFoldDB" id="A0AAN7L6T8"/>
<evidence type="ECO:0000256" key="6">
    <source>
        <dbReference type="RuleBase" id="RU363077"/>
    </source>
</evidence>
<feature type="transmembrane region" description="Helical" evidence="6">
    <location>
        <begin position="208"/>
        <end position="228"/>
    </location>
</feature>
<evidence type="ECO:0000256" key="4">
    <source>
        <dbReference type="ARBA" id="ARBA00022989"/>
    </source>
</evidence>
<dbReference type="PANTHER" id="PTHR31218">
    <property type="entry name" value="WAT1-RELATED PROTEIN"/>
    <property type="match status" value="1"/>
</dbReference>
<feature type="domain" description="EamA" evidence="7">
    <location>
        <begin position="178"/>
        <end position="316"/>
    </location>
</feature>
<keyword evidence="4 6" id="KW-1133">Transmembrane helix</keyword>
<feature type="transmembrane region" description="Helical" evidence="6">
    <location>
        <begin position="248"/>
        <end position="267"/>
    </location>
</feature>
<keyword evidence="3 6" id="KW-0812">Transmembrane</keyword>
<feature type="transmembrane region" description="Helical" evidence="6">
    <location>
        <begin position="36"/>
        <end position="58"/>
    </location>
</feature>
<evidence type="ECO:0000256" key="2">
    <source>
        <dbReference type="ARBA" id="ARBA00007635"/>
    </source>
</evidence>
<dbReference type="Pfam" id="PF00892">
    <property type="entry name" value="EamA"/>
    <property type="match status" value="2"/>
</dbReference>
<evidence type="ECO:0000313" key="9">
    <source>
        <dbReference type="Proteomes" id="UP001345219"/>
    </source>
</evidence>
<name>A0AAN7L6T8_9MYRT</name>
<sequence>MKGIAGPTVGMVMAECAQVGLMIVSKSVMSKGMGSLIFVLYSNTLAALLLLPVAFLYHRRTQLPSLSFSLVSQFFLLGLLGCLAQVFGYAGINYSSPTLGTAMLNLIPGITFILAVIFRMERLDCRRASTLAKSIGTIVSICGALIVTLYKGAALMTKSSSLSLHSYLLLPVQSNWVIGGLLLVADCVMASAWLILQAVVLKKYPAELIIVFFYCFFVAIQSAIICLYVEGGESSAWSLKNRMRLISVLYSAIFGSAFQVGVSTWCLHRTGPVFVSMFKPLGIVIAVVGGTVFLGDTFYLGSLIGSCIIVIGFYSVMWGKTKEEKVDPKVGVVQPNSQKVPLLETIIEEI</sequence>
<feature type="domain" description="EamA" evidence="7">
    <location>
        <begin position="20"/>
        <end position="148"/>
    </location>
</feature>
<feature type="transmembrane region" description="Helical" evidence="6">
    <location>
        <begin position="70"/>
        <end position="92"/>
    </location>
</feature>
<gene>
    <name evidence="8" type="ORF">SAY87_016913</name>
</gene>
<keyword evidence="9" id="KW-1185">Reference proteome</keyword>
<dbReference type="InterPro" id="IPR037185">
    <property type="entry name" value="EmrE-like"/>
</dbReference>
<dbReference type="Proteomes" id="UP001345219">
    <property type="component" value="Chromosome 13"/>
</dbReference>
<feature type="transmembrane region" description="Helical" evidence="6">
    <location>
        <begin position="299"/>
        <end position="319"/>
    </location>
</feature>
<evidence type="ECO:0000313" key="8">
    <source>
        <dbReference type="EMBL" id="KAK4780807.1"/>
    </source>
</evidence>
<comment type="similarity">
    <text evidence="2 6">Belongs to the drug/metabolite transporter (DMT) superfamily. Plant drug/metabolite exporter (P-DME) (TC 2.A.7.4) family.</text>
</comment>
<feature type="transmembrane region" description="Helical" evidence="6">
    <location>
        <begin position="130"/>
        <end position="156"/>
    </location>
</feature>
<comment type="subcellular location">
    <subcellularLocation>
        <location evidence="1 6">Membrane</location>
        <topology evidence="1 6">Multi-pass membrane protein</topology>
    </subcellularLocation>
</comment>
<dbReference type="InterPro" id="IPR030184">
    <property type="entry name" value="WAT1-related"/>
</dbReference>
<evidence type="ECO:0000256" key="1">
    <source>
        <dbReference type="ARBA" id="ARBA00004141"/>
    </source>
</evidence>
<dbReference type="GO" id="GO:0022857">
    <property type="term" value="F:transmembrane transporter activity"/>
    <property type="evidence" value="ECO:0007669"/>
    <property type="project" value="InterPro"/>
</dbReference>
<evidence type="ECO:0000256" key="5">
    <source>
        <dbReference type="ARBA" id="ARBA00023136"/>
    </source>
</evidence>
<dbReference type="InterPro" id="IPR000620">
    <property type="entry name" value="EamA_dom"/>
</dbReference>
<accession>A0AAN7L6T8</accession>
<dbReference type="EMBL" id="JAXIOK010000001">
    <property type="protein sequence ID" value="KAK4780807.1"/>
    <property type="molecule type" value="Genomic_DNA"/>
</dbReference>
<reference evidence="8 9" key="1">
    <citation type="journal article" date="2023" name="Hortic Res">
        <title>Pangenome of water caltrop reveals structural variations and asymmetric subgenome divergence after allopolyploidization.</title>
        <authorList>
            <person name="Zhang X."/>
            <person name="Chen Y."/>
            <person name="Wang L."/>
            <person name="Yuan Y."/>
            <person name="Fang M."/>
            <person name="Shi L."/>
            <person name="Lu R."/>
            <person name="Comes H.P."/>
            <person name="Ma Y."/>
            <person name="Chen Y."/>
            <person name="Huang G."/>
            <person name="Zhou Y."/>
            <person name="Zheng Z."/>
            <person name="Qiu Y."/>
        </authorList>
    </citation>
    <scope>NUCLEOTIDE SEQUENCE [LARGE SCALE GENOMIC DNA]</scope>
    <source>
        <tissue evidence="8">Roots</tissue>
    </source>
</reference>
<feature type="transmembrane region" description="Helical" evidence="6">
    <location>
        <begin position="98"/>
        <end position="118"/>
    </location>
</feature>
<dbReference type="GO" id="GO:0016020">
    <property type="term" value="C:membrane"/>
    <property type="evidence" value="ECO:0007669"/>
    <property type="project" value="UniProtKB-SubCell"/>
</dbReference>
<dbReference type="SUPFAM" id="SSF103481">
    <property type="entry name" value="Multidrug resistance efflux transporter EmrE"/>
    <property type="match status" value="2"/>
</dbReference>
<evidence type="ECO:0000259" key="7">
    <source>
        <dbReference type="Pfam" id="PF00892"/>
    </source>
</evidence>
<keyword evidence="5 6" id="KW-0472">Membrane</keyword>
<feature type="transmembrane region" description="Helical" evidence="6">
    <location>
        <begin position="176"/>
        <end position="196"/>
    </location>
</feature>
<proteinExistence type="inferred from homology"/>
<feature type="transmembrane region" description="Helical" evidence="6">
    <location>
        <begin position="274"/>
        <end position="293"/>
    </location>
</feature>
<evidence type="ECO:0000256" key="3">
    <source>
        <dbReference type="ARBA" id="ARBA00022692"/>
    </source>
</evidence>